<dbReference type="Proteomes" id="UP000789706">
    <property type="component" value="Unassembled WGS sequence"/>
</dbReference>
<accession>A0A9N9C1A6</accession>
<dbReference type="EMBL" id="CAJVPK010001477">
    <property type="protein sequence ID" value="CAG8588092.1"/>
    <property type="molecule type" value="Genomic_DNA"/>
</dbReference>
<comment type="caution">
    <text evidence="2">The sequence shown here is derived from an EMBL/GenBank/DDBJ whole genome shotgun (WGS) entry which is preliminary data.</text>
</comment>
<dbReference type="PANTHER" id="PTHR34587">
    <property type="entry name" value="VWFA DOMAIN-CONTAINING PROTEIN"/>
    <property type="match status" value="1"/>
</dbReference>
<proteinExistence type="predicted"/>
<evidence type="ECO:0000313" key="2">
    <source>
        <dbReference type="EMBL" id="CAG8588092.1"/>
    </source>
</evidence>
<evidence type="ECO:0000313" key="3">
    <source>
        <dbReference type="Proteomes" id="UP000789706"/>
    </source>
</evidence>
<dbReference type="PANTHER" id="PTHR34587:SF2">
    <property type="entry name" value="G-PROTEIN COUPLED RECEPTORS FAMILY 1 PROFILE DOMAIN-CONTAINING PROTEIN"/>
    <property type="match status" value="1"/>
</dbReference>
<sequence>MKSYIFNLIVLVALFSLDFIEAKREPPNKYITPIQAGICKTALVKSNGTQNPNGECSSQILGDLPSSSKMVSTLIVSPENGAEITANKRFKIRVEISNLQTGFFADPATDYYDVPQTLTEDGIIRGHVHISVQKLIGNGIPNPNLVEFFEGLSDVVDNKGGLETEVPGLFPGFYRLCTMTASESHQPVVMPVARRGSQDDCIRFSVT</sequence>
<dbReference type="AlphaFoldDB" id="A0A9N9C1A6"/>
<dbReference type="OrthoDB" id="2336871at2759"/>
<evidence type="ECO:0000256" key="1">
    <source>
        <dbReference type="SAM" id="SignalP"/>
    </source>
</evidence>
<reference evidence="2" key="1">
    <citation type="submission" date="2021-06" db="EMBL/GenBank/DDBJ databases">
        <authorList>
            <person name="Kallberg Y."/>
            <person name="Tangrot J."/>
            <person name="Rosling A."/>
        </authorList>
    </citation>
    <scope>NUCLEOTIDE SEQUENCE</scope>
    <source>
        <strain evidence="2">AZ414A</strain>
    </source>
</reference>
<organism evidence="2 3">
    <name type="scientific">Diversispora eburnea</name>
    <dbReference type="NCBI Taxonomy" id="1213867"/>
    <lineage>
        <taxon>Eukaryota</taxon>
        <taxon>Fungi</taxon>
        <taxon>Fungi incertae sedis</taxon>
        <taxon>Mucoromycota</taxon>
        <taxon>Glomeromycotina</taxon>
        <taxon>Glomeromycetes</taxon>
        <taxon>Diversisporales</taxon>
        <taxon>Diversisporaceae</taxon>
        <taxon>Diversispora</taxon>
    </lineage>
</organism>
<name>A0A9N9C1A6_9GLOM</name>
<feature type="chain" id="PRO_5040153391" evidence="1">
    <location>
        <begin position="23"/>
        <end position="207"/>
    </location>
</feature>
<protein>
    <submittedName>
        <fullName evidence="2">6176_t:CDS:1</fullName>
    </submittedName>
</protein>
<keyword evidence="3" id="KW-1185">Reference proteome</keyword>
<keyword evidence="1" id="KW-0732">Signal</keyword>
<dbReference type="InterPro" id="IPR053216">
    <property type="entry name" value="Appressorial_penetr-assoc"/>
</dbReference>
<gene>
    <name evidence="2" type="ORF">DEBURN_LOCUS8908</name>
</gene>
<feature type="signal peptide" evidence="1">
    <location>
        <begin position="1"/>
        <end position="22"/>
    </location>
</feature>